<sequence length="82" mass="9566">MTTPILAIPNFSEPFIIETDAFGFGTGAMLSQGNHPIAYFLKKLSMRMQKQSMYMREFYAIMKVLTKFRHYLLGHKFIIKID</sequence>
<reference evidence="3 5" key="1">
    <citation type="journal article" date="2012" name="Nat. Biotechnol.">
        <title>Draft genome sequence of pigeonpea (Cajanus cajan), an orphan legume crop of resource-poor farmers.</title>
        <authorList>
            <person name="Varshney R.K."/>
            <person name="Chen W."/>
            <person name="Li Y."/>
            <person name="Bharti A.K."/>
            <person name="Saxena R.K."/>
            <person name="Schlueter J.A."/>
            <person name="Donoghue M.T."/>
            <person name="Azam S."/>
            <person name="Fan G."/>
            <person name="Whaley A.M."/>
            <person name="Farmer A.D."/>
            <person name="Sheridan J."/>
            <person name="Iwata A."/>
            <person name="Tuteja R."/>
            <person name="Penmetsa R.V."/>
            <person name="Wu W."/>
            <person name="Upadhyaya H.D."/>
            <person name="Yang S.P."/>
            <person name="Shah T."/>
            <person name="Saxena K.B."/>
            <person name="Michael T."/>
            <person name="McCombie W.R."/>
            <person name="Yang B."/>
            <person name="Zhang G."/>
            <person name="Yang H."/>
            <person name="Wang J."/>
            <person name="Spillane C."/>
            <person name="Cook D.R."/>
            <person name="May G.D."/>
            <person name="Xu X."/>
            <person name="Jackson S.A."/>
        </authorList>
    </citation>
    <scope>NUCLEOTIDE SEQUENCE [LARGE SCALE GENOMIC DNA]</scope>
    <source>
        <strain evidence="5">cv. Asha</strain>
    </source>
</reference>
<dbReference type="SUPFAM" id="SSF56672">
    <property type="entry name" value="DNA/RNA polymerases"/>
    <property type="match status" value="1"/>
</dbReference>
<dbReference type="AlphaFoldDB" id="A0A151RYN2"/>
<evidence type="ECO:0000313" key="5">
    <source>
        <dbReference type="Proteomes" id="UP000075243"/>
    </source>
</evidence>
<keyword evidence="5" id="KW-1185">Reference proteome</keyword>
<evidence type="ECO:0000313" key="3">
    <source>
        <dbReference type="EMBL" id="KYP47678.1"/>
    </source>
</evidence>
<evidence type="ECO:0000313" key="4">
    <source>
        <dbReference type="EMBL" id="KYP47691.1"/>
    </source>
</evidence>
<evidence type="ECO:0000259" key="2">
    <source>
        <dbReference type="Pfam" id="PF17919"/>
    </source>
</evidence>
<organism evidence="3 5">
    <name type="scientific">Cajanus cajan</name>
    <name type="common">Pigeon pea</name>
    <name type="synonym">Cajanus indicus</name>
    <dbReference type="NCBI Taxonomy" id="3821"/>
    <lineage>
        <taxon>Eukaryota</taxon>
        <taxon>Viridiplantae</taxon>
        <taxon>Streptophyta</taxon>
        <taxon>Embryophyta</taxon>
        <taxon>Tracheophyta</taxon>
        <taxon>Spermatophyta</taxon>
        <taxon>Magnoliopsida</taxon>
        <taxon>eudicotyledons</taxon>
        <taxon>Gunneridae</taxon>
        <taxon>Pentapetalae</taxon>
        <taxon>rosids</taxon>
        <taxon>fabids</taxon>
        <taxon>Fabales</taxon>
        <taxon>Fabaceae</taxon>
        <taxon>Papilionoideae</taxon>
        <taxon>50 kb inversion clade</taxon>
        <taxon>NPAAA clade</taxon>
        <taxon>indigoferoid/millettioid clade</taxon>
        <taxon>Phaseoleae</taxon>
        <taxon>Cajanus</taxon>
    </lineage>
</organism>
<keyword evidence="1" id="KW-0511">Multifunctional enzyme</keyword>
<dbReference type="Gramene" id="C.cajan_28095.t">
    <property type="protein sequence ID" value="C.cajan_28095.t.cds1"/>
    <property type="gene ID" value="C.cajan_28095"/>
</dbReference>
<dbReference type="Pfam" id="PF17919">
    <property type="entry name" value="RT_RNaseH_2"/>
    <property type="match status" value="1"/>
</dbReference>
<proteinExistence type="predicted"/>
<evidence type="ECO:0000256" key="1">
    <source>
        <dbReference type="ARBA" id="ARBA00023268"/>
    </source>
</evidence>
<name>A0A151RYN2_CAJCA</name>
<dbReference type="PANTHER" id="PTHR37984">
    <property type="entry name" value="PROTEIN CBG26694"/>
    <property type="match status" value="1"/>
</dbReference>
<dbReference type="OMA" id="CKRCRII"/>
<dbReference type="InterPro" id="IPR043502">
    <property type="entry name" value="DNA/RNA_pol_sf"/>
</dbReference>
<gene>
    <name evidence="3" type="ORF">KK1_030628</name>
    <name evidence="4" type="ORF">KK1_030641</name>
</gene>
<dbReference type="Gene3D" id="3.10.20.370">
    <property type="match status" value="1"/>
</dbReference>
<dbReference type="EMBL" id="KQ483520">
    <property type="protein sequence ID" value="KYP47691.1"/>
    <property type="molecule type" value="Genomic_DNA"/>
</dbReference>
<feature type="domain" description="Reverse transcriptase/retrotransposon-derived protein RNase H-like" evidence="2">
    <location>
        <begin position="2"/>
        <end position="79"/>
    </location>
</feature>
<dbReference type="PANTHER" id="PTHR37984:SF5">
    <property type="entry name" value="PROTEIN NYNRIN-LIKE"/>
    <property type="match status" value="1"/>
</dbReference>
<dbReference type="EMBL" id="KQ483520">
    <property type="protein sequence ID" value="KYP47678.1"/>
    <property type="molecule type" value="Genomic_DNA"/>
</dbReference>
<dbReference type="GO" id="GO:0003824">
    <property type="term" value="F:catalytic activity"/>
    <property type="evidence" value="ECO:0007669"/>
    <property type="project" value="UniProtKB-KW"/>
</dbReference>
<protein>
    <submittedName>
        <fullName evidence="3">Retrovirus-related Pol polyprotein from transposon 297 family</fullName>
    </submittedName>
</protein>
<dbReference type="Proteomes" id="UP000075243">
    <property type="component" value="Unassembled WGS sequence"/>
</dbReference>
<dbReference type="InterPro" id="IPR050951">
    <property type="entry name" value="Retrovirus_Pol_polyprotein"/>
</dbReference>
<accession>A0A151RYN2</accession>
<dbReference type="Gramene" id="C.cajan_28108.t">
    <property type="protein sequence ID" value="C.cajan_28108.t.cds1"/>
    <property type="gene ID" value="C.cajan_28108"/>
</dbReference>
<dbReference type="InterPro" id="IPR041577">
    <property type="entry name" value="RT_RNaseH_2"/>
</dbReference>